<comment type="subcellular location">
    <subcellularLocation>
        <location evidence="1">Cell membrane</location>
        <topology evidence="1">Multi-pass membrane protein</topology>
    </subcellularLocation>
</comment>
<feature type="transmembrane region" description="Helical" evidence="7">
    <location>
        <begin position="146"/>
        <end position="166"/>
    </location>
</feature>
<keyword evidence="6 7" id="KW-0472">Membrane</keyword>
<accession>A0ABP7AQ17</accession>
<feature type="transmembrane region" description="Helical" evidence="7">
    <location>
        <begin position="331"/>
        <end position="349"/>
    </location>
</feature>
<dbReference type="InterPro" id="IPR002528">
    <property type="entry name" value="MATE_fam"/>
</dbReference>
<feature type="transmembrane region" description="Helical" evidence="7">
    <location>
        <begin position="428"/>
        <end position="448"/>
    </location>
</feature>
<sequence length="470" mass="48470">MSAHDDRYYLQHAPIGRALIHLCIPMMAAVSVGVGYNIVNAGFIGSLHSTALLAALTFGLPVFALLMAVGGVFGTGGGTAVSRLLGELETTDANGAEPIRARIKRLSAFTVWGSVIAGVAVAAAGLLFLGPIVGLLGADASAAAPTALYVGLLFAGAPVLVLAFAMEQLVRAEGATKASMIGIIASTVANLVFDVLFILLLGWGVAGAGLATVASNLVTIGYFVWHLWRRSAVIRIGVRWFRPDLATAKEVFGVGLSELLMSGFLVLSSLLLNNVAVAYGDGVLAAFGVALRIVQLPEMLAMGVFMGALPLLAASYGARATDRLRGAIGQSALWIAAIVAVFATPVFLFRGSVFTLFTDSPDVSGVGVLILTAMLVSALFNGFTGLVITLFQATGQALPATIMAVAQGLLLIPVLLIGNAVFGLTGVIWSMTISELLTFGIGLSLFAVHRRRLLSPTPAEAALVAEAIPA</sequence>
<dbReference type="RefSeq" id="WP_344808816.1">
    <property type="nucleotide sequence ID" value="NZ_BAABAB010000044.1"/>
</dbReference>
<keyword evidence="2" id="KW-0813">Transport</keyword>
<dbReference type="Pfam" id="PF01554">
    <property type="entry name" value="MatE"/>
    <property type="match status" value="2"/>
</dbReference>
<dbReference type="EMBL" id="BAABAB010000044">
    <property type="protein sequence ID" value="GAA3637471.1"/>
    <property type="molecule type" value="Genomic_DNA"/>
</dbReference>
<feature type="transmembrane region" description="Helical" evidence="7">
    <location>
        <begin position="51"/>
        <end position="73"/>
    </location>
</feature>
<feature type="transmembrane region" description="Helical" evidence="7">
    <location>
        <begin position="398"/>
        <end position="422"/>
    </location>
</feature>
<keyword evidence="9" id="KW-1185">Reference proteome</keyword>
<keyword evidence="4 7" id="KW-0812">Transmembrane</keyword>
<dbReference type="PANTHER" id="PTHR43823:SF3">
    <property type="entry name" value="MULTIDRUG EXPORT PROTEIN MEPA"/>
    <property type="match status" value="1"/>
</dbReference>
<evidence type="ECO:0000256" key="5">
    <source>
        <dbReference type="ARBA" id="ARBA00022989"/>
    </source>
</evidence>
<gene>
    <name evidence="8" type="ORF">GCM10022236_45010</name>
</gene>
<dbReference type="PIRSF" id="PIRSF006603">
    <property type="entry name" value="DinF"/>
    <property type="match status" value="1"/>
</dbReference>
<feature type="transmembrane region" description="Helical" evidence="7">
    <location>
        <begin position="18"/>
        <end position="39"/>
    </location>
</feature>
<evidence type="ECO:0000256" key="4">
    <source>
        <dbReference type="ARBA" id="ARBA00022692"/>
    </source>
</evidence>
<feature type="transmembrane region" description="Helical" evidence="7">
    <location>
        <begin position="299"/>
        <end position="319"/>
    </location>
</feature>
<feature type="transmembrane region" description="Helical" evidence="7">
    <location>
        <begin position="205"/>
        <end position="225"/>
    </location>
</feature>
<feature type="transmembrane region" description="Helical" evidence="7">
    <location>
        <begin position="259"/>
        <end position="279"/>
    </location>
</feature>
<keyword evidence="5 7" id="KW-1133">Transmembrane helix</keyword>
<evidence type="ECO:0000256" key="1">
    <source>
        <dbReference type="ARBA" id="ARBA00004651"/>
    </source>
</evidence>
<reference evidence="9" key="1">
    <citation type="journal article" date="2019" name="Int. J. Syst. Evol. Microbiol.">
        <title>The Global Catalogue of Microorganisms (GCM) 10K type strain sequencing project: providing services to taxonomists for standard genome sequencing and annotation.</title>
        <authorList>
            <consortium name="The Broad Institute Genomics Platform"/>
            <consortium name="The Broad Institute Genome Sequencing Center for Infectious Disease"/>
            <person name="Wu L."/>
            <person name="Ma J."/>
        </authorList>
    </citation>
    <scope>NUCLEOTIDE SEQUENCE [LARGE SCALE GENOMIC DNA]</scope>
    <source>
        <strain evidence="9">JCM 16929</strain>
    </source>
</reference>
<evidence type="ECO:0000256" key="3">
    <source>
        <dbReference type="ARBA" id="ARBA00022475"/>
    </source>
</evidence>
<evidence type="ECO:0000256" key="2">
    <source>
        <dbReference type="ARBA" id="ARBA00022448"/>
    </source>
</evidence>
<dbReference type="Proteomes" id="UP001501490">
    <property type="component" value="Unassembled WGS sequence"/>
</dbReference>
<proteinExistence type="predicted"/>
<name>A0ABP7AQ17_9ACTN</name>
<keyword evidence="3" id="KW-1003">Cell membrane</keyword>
<feature type="transmembrane region" description="Helical" evidence="7">
    <location>
        <begin position="178"/>
        <end position="199"/>
    </location>
</feature>
<evidence type="ECO:0000313" key="8">
    <source>
        <dbReference type="EMBL" id="GAA3637471.1"/>
    </source>
</evidence>
<comment type="caution">
    <text evidence="8">The sequence shown here is derived from an EMBL/GenBank/DDBJ whole genome shotgun (WGS) entry which is preliminary data.</text>
</comment>
<protein>
    <submittedName>
        <fullName evidence="8">MATE family efflux transporter</fullName>
    </submittedName>
</protein>
<evidence type="ECO:0000256" key="7">
    <source>
        <dbReference type="SAM" id="Phobius"/>
    </source>
</evidence>
<feature type="transmembrane region" description="Helical" evidence="7">
    <location>
        <begin position="369"/>
        <end position="391"/>
    </location>
</feature>
<evidence type="ECO:0000256" key="6">
    <source>
        <dbReference type="ARBA" id="ARBA00023136"/>
    </source>
</evidence>
<dbReference type="PANTHER" id="PTHR43823">
    <property type="entry name" value="SPORULATION PROTEIN YKVU"/>
    <property type="match status" value="1"/>
</dbReference>
<organism evidence="8 9">
    <name type="scientific">Microlunatus ginsengisoli</name>
    <dbReference type="NCBI Taxonomy" id="363863"/>
    <lineage>
        <taxon>Bacteria</taxon>
        <taxon>Bacillati</taxon>
        <taxon>Actinomycetota</taxon>
        <taxon>Actinomycetes</taxon>
        <taxon>Propionibacteriales</taxon>
        <taxon>Propionibacteriaceae</taxon>
        <taxon>Microlunatus</taxon>
    </lineage>
</organism>
<feature type="transmembrane region" description="Helical" evidence="7">
    <location>
        <begin position="109"/>
        <end position="134"/>
    </location>
</feature>
<evidence type="ECO:0000313" key="9">
    <source>
        <dbReference type="Proteomes" id="UP001501490"/>
    </source>
</evidence>
<dbReference type="InterPro" id="IPR048279">
    <property type="entry name" value="MdtK-like"/>
</dbReference>
<dbReference type="InterPro" id="IPR051327">
    <property type="entry name" value="MATE_MepA_subfamily"/>
</dbReference>